<feature type="compositionally biased region" description="Basic and acidic residues" evidence="5">
    <location>
        <begin position="161"/>
        <end position="170"/>
    </location>
</feature>
<dbReference type="PANTHER" id="PTHR15950:SF15">
    <property type="entry name" value="PROTEIN VESTIGIAL"/>
    <property type="match status" value="1"/>
</dbReference>
<evidence type="ECO:0000256" key="4">
    <source>
        <dbReference type="ARBA" id="ARBA00023242"/>
    </source>
</evidence>
<sequence>MTCVEVMYQPPGFPGASFQAYPREPCSVDFSIRHTQNFAKLQEPLDLGTSSSFTPVAPTSPTRGNTSYKPSTAVKSPSSSSASFASPASVFPSPKTPPSLIHHQVYREPTRSESPSVLSATTSSSLTDVFHHHFNTNNYSLQPHHHQLQQNLEKHHRSRQTKCENDEHNVHEEDQKLGPFRTDYLGVNCVLYTFFSEDVRSAVDDHFTRSMDNQGRQQSRDGTKPTDPLPMAERNLPPSFWNSSYYQLHHPHSHHHSFLDHSSGSSNYGYHHPFHSLAAGGSSSFGAGSNISSSHNAGGSGSSSAGVGTGLISGVGSGNDLSPFHSHPAHPYFSPTLQGLSNLQSAAAAAVTSDPWSAYCNSFASPAAAVSYPHRPVPYDFSNYSSTSRFGQKYSSFLMQPSSMRPAHLSAVAGHCDVTKTSDFSTSSRSRYSDPRLGADYPSGHHTSFAALDATSLQDAPTKDLYWF</sequence>
<protein>
    <recommendedName>
        <fullName evidence="8">Vestigial</fullName>
    </recommendedName>
</protein>
<keyword evidence="2" id="KW-0805">Transcription regulation</keyword>
<feature type="compositionally biased region" description="Polar residues" evidence="5">
    <location>
        <begin position="49"/>
        <end position="70"/>
    </location>
</feature>
<feature type="region of interest" description="Disordered" evidence="5">
    <location>
        <begin position="151"/>
        <end position="170"/>
    </location>
</feature>
<name>A0AAE0ZL50_9GAST</name>
<feature type="compositionally biased region" description="Low complexity" evidence="5">
    <location>
        <begin position="73"/>
        <end position="93"/>
    </location>
</feature>
<evidence type="ECO:0000256" key="5">
    <source>
        <dbReference type="SAM" id="MobiDB-lite"/>
    </source>
</evidence>
<organism evidence="6 7">
    <name type="scientific">Elysia crispata</name>
    <name type="common">lettuce slug</name>
    <dbReference type="NCBI Taxonomy" id="231223"/>
    <lineage>
        <taxon>Eukaryota</taxon>
        <taxon>Metazoa</taxon>
        <taxon>Spiralia</taxon>
        <taxon>Lophotrochozoa</taxon>
        <taxon>Mollusca</taxon>
        <taxon>Gastropoda</taxon>
        <taxon>Heterobranchia</taxon>
        <taxon>Euthyneura</taxon>
        <taxon>Panpulmonata</taxon>
        <taxon>Sacoglossa</taxon>
        <taxon>Placobranchoidea</taxon>
        <taxon>Plakobranchidae</taxon>
        <taxon>Elysia</taxon>
    </lineage>
</organism>
<comment type="subcellular location">
    <subcellularLocation>
        <location evidence="1">Nucleus</location>
    </subcellularLocation>
</comment>
<keyword evidence="4" id="KW-0539">Nucleus</keyword>
<keyword evidence="3" id="KW-0804">Transcription</keyword>
<comment type="caution">
    <text evidence="6">The sequence shown here is derived from an EMBL/GenBank/DDBJ whole genome shotgun (WGS) entry which is preliminary data.</text>
</comment>
<feature type="region of interest" description="Disordered" evidence="5">
    <location>
        <begin position="49"/>
        <end position="100"/>
    </location>
</feature>
<evidence type="ECO:0000256" key="3">
    <source>
        <dbReference type="ARBA" id="ARBA00023163"/>
    </source>
</evidence>
<proteinExistence type="predicted"/>
<dbReference type="GO" id="GO:0006355">
    <property type="term" value="P:regulation of DNA-templated transcription"/>
    <property type="evidence" value="ECO:0007669"/>
    <property type="project" value="InterPro"/>
</dbReference>
<evidence type="ECO:0000313" key="7">
    <source>
        <dbReference type="Proteomes" id="UP001283361"/>
    </source>
</evidence>
<reference evidence="6" key="1">
    <citation type="journal article" date="2023" name="G3 (Bethesda)">
        <title>A reference genome for the long-term kleptoplast-retaining sea slug Elysia crispata morphotype clarki.</title>
        <authorList>
            <person name="Eastman K.E."/>
            <person name="Pendleton A.L."/>
            <person name="Shaikh M.A."/>
            <person name="Suttiyut T."/>
            <person name="Ogas R."/>
            <person name="Tomko P."/>
            <person name="Gavelis G."/>
            <person name="Widhalm J.R."/>
            <person name="Wisecaver J.H."/>
        </authorList>
    </citation>
    <scope>NUCLEOTIDE SEQUENCE</scope>
    <source>
        <strain evidence="6">ECLA1</strain>
    </source>
</reference>
<evidence type="ECO:0000256" key="1">
    <source>
        <dbReference type="ARBA" id="ARBA00004123"/>
    </source>
</evidence>
<dbReference type="AlphaFoldDB" id="A0AAE0ZL50"/>
<dbReference type="PANTHER" id="PTHR15950">
    <property type="entry name" value="TRANSCRIPTION COFACTOR VESTIGIAL-LIKE PROTEIN"/>
    <property type="match status" value="1"/>
</dbReference>
<dbReference type="Proteomes" id="UP001283361">
    <property type="component" value="Unassembled WGS sequence"/>
</dbReference>
<dbReference type="EMBL" id="JAWDGP010003786">
    <property type="protein sequence ID" value="KAK3770771.1"/>
    <property type="molecule type" value="Genomic_DNA"/>
</dbReference>
<evidence type="ECO:0000256" key="2">
    <source>
        <dbReference type="ARBA" id="ARBA00023015"/>
    </source>
</evidence>
<dbReference type="InterPro" id="IPR011520">
    <property type="entry name" value="Vg_fam"/>
</dbReference>
<evidence type="ECO:0000313" key="6">
    <source>
        <dbReference type="EMBL" id="KAK3770771.1"/>
    </source>
</evidence>
<accession>A0AAE0ZL50</accession>
<keyword evidence="7" id="KW-1185">Reference proteome</keyword>
<feature type="region of interest" description="Disordered" evidence="5">
    <location>
        <begin position="209"/>
        <end position="234"/>
    </location>
</feature>
<dbReference type="GO" id="GO:0005634">
    <property type="term" value="C:nucleus"/>
    <property type="evidence" value="ECO:0007669"/>
    <property type="project" value="UniProtKB-SubCell"/>
</dbReference>
<gene>
    <name evidence="6" type="ORF">RRG08_036373</name>
</gene>
<dbReference type="Pfam" id="PF07545">
    <property type="entry name" value="Vg_Tdu"/>
    <property type="match status" value="1"/>
</dbReference>
<evidence type="ECO:0008006" key="8">
    <source>
        <dbReference type="Google" id="ProtNLM"/>
    </source>
</evidence>